<keyword evidence="2" id="KW-0472">Membrane</keyword>
<evidence type="ECO:0000313" key="4">
    <source>
        <dbReference type="Proteomes" id="UP000628775"/>
    </source>
</evidence>
<proteinExistence type="predicted"/>
<feature type="region of interest" description="Disordered" evidence="1">
    <location>
        <begin position="54"/>
        <end position="90"/>
    </location>
</feature>
<keyword evidence="2" id="KW-0812">Transmembrane</keyword>
<comment type="caution">
    <text evidence="3">The sequence shown here is derived from an EMBL/GenBank/DDBJ whole genome shotgun (WGS) entry which is preliminary data.</text>
</comment>
<feature type="region of interest" description="Disordered" evidence="1">
    <location>
        <begin position="132"/>
        <end position="157"/>
    </location>
</feature>
<feature type="compositionally biased region" description="Polar residues" evidence="1">
    <location>
        <begin position="132"/>
        <end position="150"/>
    </location>
</feature>
<evidence type="ECO:0000256" key="2">
    <source>
        <dbReference type="SAM" id="Phobius"/>
    </source>
</evidence>
<evidence type="ECO:0008006" key="5">
    <source>
        <dbReference type="Google" id="ProtNLM"/>
    </source>
</evidence>
<sequence length="347" mass="38358">MTRSKPNEQQHRDTDDIIVSFNGKEHRLQEWTRKQVAAAEEDHSLDWKKTFQDQKRIDEPDYSEPASTVLTSKHRKKKKKKKRLPVSGQKKSRSTTFTTFFKHIWMPFITAIIVGLGIGFTVLILFSHNSKAPTDTETSSHQSQTATNTSSEEKNNQNAKALALTLTEIQGGVFTTQKAAEAGMNDLKQHSGLPAAVIKDGERYAVFIGIVSSDSAKAQLTNTFTSKGVDIYSKSWSYSVQSVHATDRVYRDLQEGQKAFSACLDASSQFLAGGEPSQAALNKAKKALTDFQLPKASQAESSQISQLKTLHDKLMTAFNQIKSGETGQQSLLDALNVYQGILQGLAK</sequence>
<dbReference type="RefSeq" id="WP_188693537.1">
    <property type="nucleotide sequence ID" value="NZ_BMIR01000009.1"/>
</dbReference>
<organism evidence="3 4">
    <name type="scientific">Pullulanibacillus camelliae</name>
    <dbReference type="NCBI Taxonomy" id="1707096"/>
    <lineage>
        <taxon>Bacteria</taxon>
        <taxon>Bacillati</taxon>
        <taxon>Bacillota</taxon>
        <taxon>Bacilli</taxon>
        <taxon>Bacillales</taxon>
        <taxon>Sporolactobacillaceae</taxon>
        <taxon>Pullulanibacillus</taxon>
    </lineage>
</organism>
<feature type="compositionally biased region" description="Basic residues" evidence="1">
    <location>
        <begin position="72"/>
        <end position="84"/>
    </location>
</feature>
<dbReference type="AlphaFoldDB" id="A0A8J2YHD6"/>
<keyword evidence="2" id="KW-1133">Transmembrane helix</keyword>
<dbReference type="EMBL" id="BMIR01000009">
    <property type="protein sequence ID" value="GGE42645.1"/>
    <property type="molecule type" value="Genomic_DNA"/>
</dbReference>
<dbReference type="Proteomes" id="UP000628775">
    <property type="component" value="Unassembled WGS sequence"/>
</dbReference>
<accession>A0A8J2YHD6</accession>
<reference evidence="3" key="2">
    <citation type="submission" date="2020-09" db="EMBL/GenBank/DDBJ databases">
        <authorList>
            <person name="Sun Q."/>
            <person name="Zhou Y."/>
        </authorList>
    </citation>
    <scope>NUCLEOTIDE SEQUENCE</scope>
    <source>
        <strain evidence="3">CGMCC 1.15371</strain>
    </source>
</reference>
<protein>
    <recommendedName>
        <fullName evidence="5">SPOR domain-containing protein</fullName>
    </recommendedName>
</protein>
<evidence type="ECO:0000313" key="3">
    <source>
        <dbReference type="EMBL" id="GGE42645.1"/>
    </source>
</evidence>
<feature type="transmembrane region" description="Helical" evidence="2">
    <location>
        <begin position="104"/>
        <end position="126"/>
    </location>
</feature>
<name>A0A8J2YHD6_9BACL</name>
<gene>
    <name evidence="3" type="ORF">GCM10011391_21800</name>
</gene>
<reference evidence="3" key="1">
    <citation type="journal article" date="2014" name="Int. J. Syst. Evol. Microbiol.">
        <title>Complete genome sequence of Corynebacterium casei LMG S-19264T (=DSM 44701T), isolated from a smear-ripened cheese.</title>
        <authorList>
            <consortium name="US DOE Joint Genome Institute (JGI-PGF)"/>
            <person name="Walter F."/>
            <person name="Albersmeier A."/>
            <person name="Kalinowski J."/>
            <person name="Ruckert C."/>
        </authorList>
    </citation>
    <scope>NUCLEOTIDE SEQUENCE</scope>
    <source>
        <strain evidence="3">CGMCC 1.15371</strain>
    </source>
</reference>
<keyword evidence="4" id="KW-1185">Reference proteome</keyword>
<evidence type="ECO:0000256" key="1">
    <source>
        <dbReference type="SAM" id="MobiDB-lite"/>
    </source>
</evidence>